<dbReference type="Proteomes" id="UP000263900">
    <property type="component" value="Chromosome"/>
</dbReference>
<dbReference type="KEGG" id="pseg:D3H65_32480"/>
<organism evidence="4 5">
    <name type="scientific">Paraflavitalea soli</name>
    <dbReference type="NCBI Taxonomy" id="2315862"/>
    <lineage>
        <taxon>Bacteria</taxon>
        <taxon>Pseudomonadati</taxon>
        <taxon>Bacteroidota</taxon>
        <taxon>Chitinophagia</taxon>
        <taxon>Chitinophagales</taxon>
        <taxon>Chitinophagaceae</taxon>
        <taxon>Paraflavitalea</taxon>
    </lineage>
</organism>
<feature type="transmembrane region" description="Helical" evidence="1">
    <location>
        <begin position="89"/>
        <end position="111"/>
    </location>
</feature>
<dbReference type="Gene3D" id="2.60.120.1440">
    <property type="match status" value="1"/>
</dbReference>
<reference evidence="4 5" key="1">
    <citation type="submission" date="2018-09" db="EMBL/GenBank/DDBJ databases">
        <title>Genome sequencing of strain 6GH32-13.</title>
        <authorList>
            <person name="Weon H.-Y."/>
            <person name="Heo J."/>
            <person name="Kwon S.-W."/>
        </authorList>
    </citation>
    <scope>NUCLEOTIDE SEQUENCE [LARGE SCALE GENOMIC DNA]</scope>
    <source>
        <strain evidence="4 5">5GH32-13</strain>
    </source>
</reference>
<accession>A0A3B7MZ98</accession>
<dbReference type="InterPro" id="IPR006860">
    <property type="entry name" value="FecR"/>
</dbReference>
<dbReference type="PANTHER" id="PTHR30273:SF2">
    <property type="entry name" value="PROTEIN FECR"/>
    <property type="match status" value="1"/>
</dbReference>
<keyword evidence="1" id="KW-0812">Transmembrane</keyword>
<keyword evidence="1" id="KW-1133">Transmembrane helix</keyword>
<dbReference type="Pfam" id="PF16344">
    <property type="entry name" value="FecR_C"/>
    <property type="match status" value="1"/>
</dbReference>
<dbReference type="RefSeq" id="WP_119054292.1">
    <property type="nucleotide sequence ID" value="NZ_CP032157.1"/>
</dbReference>
<proteinExistence type="predicted"/>
<evidence type="ECO:0000259" key="2">
    <source>
        <dbReference type="Pfam" id="PF04773"/>
    </source>
</evidence>
<keyword evidence="5" id="KW-1185">Reference proteome</keyword>
<gene>
    <name evidence="4" type="ORF">D3H65_32480</name>
</gene>
<dbReference type="OrthoDB" id="622631at2"/>
<evidence type="ECO:0000313" key="4">
    <source>
        <dbReference type="EMBL" id="AXY78420.1"/>
    </source>
</evidence>
<evidence type="ECO:0000256" key="1">
    <source>
        <dbReference type="SAM" id="Phobius"/>
    </source>
</evidence>
<feature type="domain" description="Protein FecR C-terminal" evidence="3">
    <location>
        <begin position="338"/>
        <end position="404"/>
    </location>
</feature>
<dbReference type="Gene3D" id="3.55.50.30">
    <property type="match status" value="1"/>
</dbReference>
<dbReference type="GO" id="GO:0016989">
    <property type="term" value="F:sigma factor antagonist activity"/>
    <property type="evidence" value="ECO:0007669"/>
    <property type="project" value="TreeGrafter"/>
</dbReference>
<dbReference type="EMBL" id="CP032157">
    <property type="protein sequence ID" value="AXY78420.1"/>
    <property type="molecule type" value="Genomic_DNA"/>
</dbReference>
<feature type="domain" description="FecR protein" evidence="2">
    <location>
        <begin position="190"/>
        <end position="295"/>
    </location>
</feature>
<evidence type="ECO:0000259" key="3">
    <source>
        <dbReference type="Pfam" id="PF16344"/>
    </source>
</evidence>
<sequence length="409" mass="44889">MDKSRLAYLFQAYINKTATPAERDEFMQLVEQAENDEQVKSLLTSTWQQHSTLSQPIDERKGEEMLAAILQQGKSEKPGAVIMSRPASWWWRSAVAAAILLFACIGGYLWLTHQPTTQLSGSKQLPLNDTIVPGGNKAELTLADGSKLLLDSTQKGTLTKQGDARVINLNTAVLAYDAGKATGQEVVYNTLATPRGGQYQLLLADGTKVWLNASSSIRFPVAFTGKERNVYITGEAYFEVAKNAAMPFKVHFPSATGGPTDAGKEGIVEVLGTHFNIMAYEDERSVNTTLLEGSVSVSKGTQYKILKPGQEGKITQTGDIRTGIADVEAVMAWKNGLFQFNSLDIERIMRQVARWYDVEVVYAGNIPTGHFSGIVNRNNNITQVLKIMQAGNVNFKIAGRKVIVSEEHR</sequence>
<dbReference type="PANTHER" id="PTHR30273">
    <property type="entry name" value="PERIPLASMIC SIGNAL SENSOR AND SIGMA FACTOR ACTIVATOR FECR-RELATED"/>
    <property type="match status" value="1"/>
</dbReference>
<dbReference type="Pfam" id="PF04773">
    <property type="entry name" value="FecR"/>
    <property type="match status" value="1"/>
</dbReference>
<dbReference type="AlphaFoldDB" id="A0A3B7MZ98"/>
<protein>
    <submittedName>
        <fullName evidence="4">FecR family protein</fullName>
    </submittedName>
</protein>
<evidence type="ECO:0000313" key="5">
    <source>
        <dbReference type="Proteomes" id="UP000263900"/>
    </source>
</evidence>
<dbReference type="InterPro" id="IPR032508">
    <property type="entry name" value="FecR_C"/>
</dbReference>
<dbReference type="InterPro" id="IPR012373">
    <property type="entry name" value="Ferrdict_sens_TM"/>
</dbReference>
<keyword evidence="1" id="KW-0472">Membrane</keyword>
<name>A0A3B7MZ98_9BACT</name>